<dbReference type="SUPFAM" id="SSF75304">
    <property type="entry name" value="Amidase signature (AS) enzymes"/>
    <property type="match status" value="1"/>
</dbReference>
<dbReference type="PANTHER" id="PTHR11895">
    <property type="entry name" value="TRANSAMIDASE"/>
    <property type="match status" value="1"/>
</dbReference>
<sequence length="481" mass="52989">MSLNELVHMTCREQGTLIESRKISPVDLVQASLDRIDRYDRKLNAWISVDPERALKQARQAEADICAGRYRGPLHGIPYGVKDQMHALGFPTTLGTKVLREDEMVPPHDSTVVRKLADAGSVLLGKQNQHEWGKGSTIEFPYGLPRNPWHPDYDASSSSTGSGIAPAAGQCSFSIGEDTGGSIRGPSSCNGIAGLRPTFGRISRHGGVMAGYTSDTFGPMARSVEDLALVLEAVAGHDPLDRLSSPRPVPRYSQGLDGDLRGMRLAVVREIAYGDIDAEVLETFENAVSVLRDAGATIEEISLPLARHAVALQMLTTDADVASWFLANFLKDRYELFDQGTRTRLVASSLIPATVYHRAMRARTIVREEVLDAMRRYDALLTPTDVFPPRLVDAARERISSREDVLPKLIRRRIAYYPFSLSNVPAMAIPSGFSSKGLPLSLQIASRPFGEPTVLKIGHAFQQHTQWHRQHPDMNRTLAHL</sequence>
<dbReference type="GO" id="GO:0050567">
    <property type="term" value="F:glutaminyl-tRNA synthase (glutamine-hydrolyzing) activity"/>
    <property type="evidence" value="ECO:0007669"/>
    <property type="project" value="UniProtKB-EC"/>
</dbReference>
<evidence type="ECO:0000313" key="3">
    <source>
        <dbReference type="EMBL" id="MET3662952.1"/>
    </source>
</evidence>
<dbReference type="EC" id="6.3.5.7" evidence="3"/>
<dbReference type="InterPro" id="IPR000120">
    <property type="entry name" value="Amidase"/>
</dbReference>
<reference evidence="3 4" key="1">
    <citation type="submission" date="2024-06" db="EMBL/GenBank/DDBJ databases">
        <title>Genomic Encyclopedia of Type Strains, Phase IV (KMG-IV): sequencing the most valuable type-strain genomes for metagenomic binning, comparative biology and taxonomic classification.</title>
        <authorList>
            <person name="Goeker M."/>
        </authorList>
    </citation>
    <scope>NUCLEOTIDE SEQUENCE [LARGE SCALE GENOMIC DNA]</scope>
    <source>
        <strain evidence="3 4">DSM 19730</strain>
    </source>
</reference>
<protein>
    <submittedName>
        <fullName evidence="3">Aspartyl-tRNA(Asn)/glutamyl-tRNA(Gln) amidotransferase subunit A</fullName>
        <ecNumber evidence="3">6.3.5.6</ecNumber>
        <ecNumber evidence="3">6.3.5.7</ecNumber>
    </submittedName>
</protein>
<dbReference type="GO" id="GO:0050566">
    <property type="term" value="F:asparaginyl-tRNA synthase (glutamine-hydrolyzing) activity"/>
    <property type="evidence" value="ECO:0007669"/>
    <property type="project" value="UniProtKB-EC"/>
</dbReference>
<organism evidence="3 4">
    <name type="scientific">Aquamicrobium ahrensii</name>
    <dbReference type="NCBI Taxonomy" id="469551"/>
    <lineage>
        <taxon>Bacteria</taxon>
        <taxon>Pseudomonadati</taxon>
        <taxon>Pseudomonadota</taxon>
        <taxon>Alphaproteobacteria</taxon>
        <taxon>Hyphomicrobiales</taxon>
        <taxon>Phyllobacteriaceae</taxon>
        <taxon>Aquamicrobium</taxon>
    </lineage>
</organism>
<comment type="similarity">
    <text evidence="1">Belongs to the amidase family.</text>
</comment>
<dbReference type="EMBL" id="JBEPMN010000017">
    <property type="protein sequence ID" value="MET3662952.1"/>
    <property type="molecule type" value="Genomic_DNA"/>
</dbReference>
<dbReference type="Gene3D" id="3.90.1300.10">
    <property type="entry name" value="Amidase signature (AS) domain"/>
    <property type="match status" value="1"/>
</dbReference>
<name>A0ABV2KPE7_9HYPH</name>
<evidence type="ECO:0000313" key="4">
    <source>
        <dbReference type="Proteomes" id="UP001549143"/>
    </source>
</evidence>
<dbReference type="Pfam" id="PF01425">
    <property type="entry name" value="Amidase"/>
    <property type="match status" value="1"/>
</dbReference>
<dbReference type="InterPro" id="IPR023631">
    <property type="entry name" value="Amidase_dom"/>
</dbReference>
<accession>A0ABV2KPE7</accession>
<dbReference type="Proteomes" id="UP001549143">
    <property type="component" value="Unassembled WGS sequence"/>
</dbReference>
<keyword evidence="4" id="KW-1185">Reference proteome</keyword>
<dbReference type="InterPro" id="IPR036928">
    <property type="entry name" value="AS_sf"/>
</dbReference>
<keyword evidence="3" id="KW-0436">Ligase</keyword>
<evidence type="ECO:0000259" key="2">
    <source>
        <dbReference type="Pfam" id="PF01425"/>
    </source>
</evidence>
<dbReference type="PANTHER" id="PTHR11895:SF7">
    <property type="entry name" value="GLUTAMYL-TRNA(GLN) AMIDOTRANSFERASE SUBUNIT A, MITOCHONDRIAL"/>
    <property type="match status" value="1"/>
</dbReference>
<gene>
    <name evidence="3" type="ORF">ABID44_003305</name>
</gene>
<proteinExistence type="inferred from homology"/>
<evidence type="ECO:0000256" key="1">
    <source>
        <dbReference type="ARBA" id="ARBA00009199"/>
    </source>
</evidence>
<feature type="domain" description="Amidase" evidence="2">
    <location>
        <begin position="27"/>
        <end position="455"/>
    </location>
</feature>
<comment type="caution">
    <text evidence="3">The sequence shown here is derived from an EMBL/GenBank/DDBJ whole genome shotgun (WGS) entry which is preliminary data.</text>
</comment>
<dbReference type="EC" id="6.3.5.6" evidence="3"/>
<dbReference type="RefSeq" id="WP_354152789.1">
    <property type="nucleotide sequence ID" value="NZ_JBEPMN010000017.1"/>
</dbReference>